<sequence>PVIRKNGEKAFFETSVYLKYNSKGRKIGFYGIVRDITERKKEEDLEKKFKIELAQKVRLRTKELEESQEKYSNLFQHSNDGIFLHDLEGNIRDVNQKVLDYFGYTKAEILSLNIAQLHPISEIVDSEKAFEEISKKGFVRLEINFKKKNGEIFPAEISSSLFTIGGKKFIQGIVRDITIRKQSEQKLKESEEKYRNMINNLDLGFFQVNWEGGLINYNPAFGHLLGFGPTEDLSKINVKQFWQTPSERDDYLKKLEEEGFIKNYIVHSQKKNGQNIVLQLNSHLIKNIDDEPIKIQGVISDITEKFELEQKVKESERRYRNLFESVPFAISLIDQKGKIIYCNPPTEKLLGYNIEELIGNKFRNLVAIHPNYLPMMLKRFEKLIKGEILPPFDAEFYKKNGDLVW</sequence>
<feature type="domain" description="PAS" evidence="6">
    <location>
        <begin position="315"/>
        <end position="387"/>
    </location>
</feature>
<dbReference type="EMBL" id="BART01008557">
    <property type="protein sequence ID" value="GAG55131.1"/>
    <property type="molecule type" value="Genomic_DNA"/>
</dbReference>
<feature type="domain" description="PAS" evidence="6">
    <location>
        <begin position="67"/>
        <end position="127"/>
    </location>
</feature>
<dbReference type="InterPro" id="IPR000014">
    <property type="entry name" value="PAS"/>
</dbReference>
<organism evidence="8">
    <name type="scientific">marine sediment metagenome</name>
    <dbReference type="NCBI Taxonomy" id="412755"/>
    <lineage>
        <taxon>unclassified sequences</taxon>
        <taxon>metagenomes</taxon>
        <taxon>ecological metagenomes</taxon>
    </lineage>
</organism>
<dbReference type="InterPro" id="IPR001610">
    <property type="entry name" value="PAC"/>
</dbReference>
<accession>X1A4J3</accession>
<dbReference type="CDD" id="cd00130">
    <property type="entry name" value="PAS"/>
    <property type="match status" value="3"/>
</dbReference>
<feature type="domain" description="PAC" evidence="7">
    <location>
        <begin position="262"/>
        <end position="314"/>
    </location>
</feature>
<feature type="non-terminal residue" evidence="8">
    <location>
        <position position="1"/>
    </location>
</feature>
<dbReference type="NCBIfam" id="TIGR00229">
    <property type="entry name" value="sensory_box"/>
    <property type="match status" value="4"/>
</dbReference>
<reference evidence="8" key="1">
    <citation type="journal article" date="2014" name="Front. Microbiol.">
        <title>High frequency of phylogenetically diverse reductive dehalogenase-homologous genes in deep subseafloor sedimentary metagenomes.</title>
        <authorList>
            <person name="Kawai M."/>
            <person name="Futagami T."/>
            <person name="Toyoda A."/>
            <person name="Takaki Y."/>
            <person name="Nishi S."/>
            <person name="Hori S."/>
            <person name="Arai W."/>
            <person name="Tsubouchi T."/>
            <person name="Morono Y."/>
            <person name="Uchiyama I."/>
            <person name="Ito T."/>
            <person name="Fujiyama A."/>
            <person name="Inagaki F."/>
            <person name="Takami H."/>
        </authorList>
    </citation>
    <scope>NUCLEOTIDE SEQUENCE</scope>
    <source>
        <strain evidence="8">Expedition CK06-06</strain>
    </source>
</reference>
<dbReference type="SUPFAM" id="SSF55785">
    <property type="entry name" value="PYP-like sensor domain (PAS domain)"/>
    <property type="match status" value="4"/>
</dbReference>
<dbReference type="InterPro" id="IPR052162">
    <property type="entry name" value="Sensor_kinase/Photoreceptor"/>
</dbReference>
<dbReference type="GO" id="GO:0004673">
    <property type="term" value="F:protein histidine kinase activity"/>
    <property type="evidence" value="ECO:0007669"/>
    <property type="project" value="UniProtKB-EC"/>
</dbReference>
<evidence type="ECO:0000256" key="2">
    <source>
        <dbReference type="ARBA" id="ARBA00012438"/>
    </source>
</evidence>
<comment type="catalytic activity">
    <reaction evidence="1">
        <text>ATP + protein L-histidine = ADP + protein N-phospho-L-histidine.</text>
        <dbReference type="EC" id="2.7.13.3"/>
    </reaction>
</comment>
<dbReference type="InterPro" id="IPR035965">
    <property type="entry name" value="PAS-like_dom_sf"/>
</dbReference>
<dbReference type="SMART" id="SM00091">
    <property type="entry name" value="PAS"/>
    <property type="match status" value="3"/>
</dbReference>
<name>X1A4J3_9ZZZZ</name>
<feature type="domain" description="PAC" evidence="7">
    <location>
        <begin position="1"/>
        <end position="48"/>
    </location>
</feature>
<evidence type="ECO:0000259" key="7">
    <source>
        <dbReference type="PROSITE" id="PS50113"/>
    </source>
</evidence>
<dbReference type="InterPro" id="IPR000700">
    <property type="entry name" value="PAS-assoc_C"/>
</dbReference>
<feature type="non-terminal residue" evidence="8">
    <location>
        <position position="405"/>
    </location>
</feature>
<dbReference type="AlphaFoldDB" id="X1A4J3"/>
<proteinExistence type="predicted"/>
<feature type="domain" description="PAS" evidence="6">
    <location>
        <begin position="190"/>
        <end position="241"/>
    </location>
</feature>
<keyword evidence="5" id="KW-0418">Kinase</keyword>
<evidence type="ECO:0000256" key="5">
    <source>
        <dbReference type="ARBA" id="ARBA00022777"/>
    </source>
</evidence>
<dbReference type="Pfam" id="PF13188">
    <property type="entry name" value="PAS_8"/>
    <property type="match status" value="1"/>
</dbReference>
<dbReference type="PANTHER" id="PTHR43304:SF1">
    <property type="entry name" value="PAC DOMAIN-CONTAINING PROTEIN"/>
    <property type="match status" value="1"/>
</dbReference>
<evidence type="ECO:0000256" key="1">
    <source>
        <dbReference type="ARBA" id="ARBA00000085"/>
    </source>
</evidence>
<protein>
    <recommendedName>
        <fullName evidence="2">histidine kinase</fullName>
        <ecNumber evidence="2">2.7.13.3</ecNumber>
    </recommendedName>
</protein>
<dbReference type="PROSITE" id="PS50113">
    <property type="entry name" value="PAC"/>
    <property type="match status" value="3"/>
</dbReference>
<dbReference type="SMART" id="SM00086">
    <property type="entry name" value="PAC"/>
    <property type="match status" value="3"/>
</dbReference>
<feature type="domain" description="PAC" evidence="7">
    <location>
        <begin position="139"/>
        <end position="189"/>
    </location>
</feature>
<dbReference type="PROSITE" id="PS50112">
    <property type="entry name" value="PAS"/>
    <property type="match status" value="3"/>
</dbReference>
<evidence type="ECO:0000313" key="8">
    <source>
        <dbReference type="EMBL" id="GAG55131.1"/>
    </source>
</evidence>
<dbReference type="Pfam" id="PF13426">
    <property type="entry name" value="PAS_9"/>
    <property type="match status" value="3"/>
</dbReference>
<dbReference type="PANTHER" id="PTHR43304">
    <property type="entry name" value="PHYTOCHROME-LIKE PROTEIN CPH1"/>
    <property type="match status" value="1"/>
</dbReference>
<dbReference type="Gene3D" id="3.30.450.20">
    <property type="entry name" value="PAS domain"/>
    <property type="match status" value="4"/>
</dbReference>
<keyword evidence="4" id="KW-0808">Transferase</keyword>
<evidence type="ECO:0000259" key="6">
    <source>
        <dbReference type="PROSITE" id="PS50112"/>
    </source>
</evidence>
<evidence type="ECO:0000256" key="4">
    <source>
        <dbReference type="ARBA" id="ARBA00022679"/>
    </source>
</evidence>
<evidence type="ECO:0000256" key="3">
    <source>
        <dbReference type="ARBA" id="ARBA00022553"/>
    </source>
</evidence>
<gene>
    <name evidence="8" type="ORF">S01H4_19221</name>
</gene>
<keyword evidence="3" id="KW-0597">Phosphoprotein</keyword>
<dbReference type="EC" id="2.7.13.3" evidence="2"/>
<comment type="caution">
    <text evidence="8">The sequence shown here is derived from an EMBL/GenBank/DDBJ whole genome shotgun (WGS) entry which is preliminary data.</text>
</comment>